<keyword evidence="7 20" id="KW-0812">Transmembrane</keyword>
<accession>A0A4Y7IRC4</accession>
<reference evidence="22 23" key="1">
    <citation type="journal article" date="2018" name="Science">
        <title>The opium poppy genome and morphinan production.</title>
        <authorList>
            <person name="Guo L."/>
            <person name="Winzer T."/>
            <person name="Yang X."/>
            <person name="Li Y."/>
            <person name="Ning Z."/>
            <person name="He Z."/>
            <person name="Teodor R."/>
            <person name="Lu Y."/>
            <person name="Bowser T.A."/>
            <person name="Graham I.A."/>
            <person name="Ye K."/>
        </authorList>
    </citation>
    <scope>NUCLEOTIDE SEQUENCE [LARGE SCALE GENOMIC DNA]</scope>
    <source>
        <strain evidence="23">cv. HN1</strain>
        <tissue evidence="22">Leaves</tissue>
    </source>
</reference>
<evidence type="ECO:0000256" key="20">
    <source>
        <dbReference type="SAM" id="Phobius"/>
    </source>
</evidence>
<keyword evidence="12 19" id="KW-0067">ATP-binding</keyword>
<dbReference type="PANTHER" id="PTHR48005">
    <property type="entry name" value="LEUCINE RICH REPEAT KINASE 2"/>
    <property type="match status" value="1"/>
</dbReference>
<dbReference type="AlphaFoldDB" id="A0A4Y7IRC4"/>
<evidence type="ECO:0000256" key="19">
    <source>
        <dbReference type="PROSITE-ProRule" id="PRU10141"/>
    </source>
</evidence>
<dbReference type="Pfam" id="PF13855">
    <property type="entry name" value="LRR_8"/>
    <property type="match status" value="1"/>
</dbReference>
<dbReference type="EC" id="2.7.11.1" evidence="2"/>
<dbReference type="GO" id="GO:0016020">
    <property type="term" value="C:membrane"/>
    <property type="evidence" value="ECO:0007669"/>
    <property type="project" value="UniProtKB-SubCell"/>
</dbReference>
<keyword evidence="9" id="KW-0677">Repeat</keyword>
<keyword evidence="6" id="KW-0808">Transferase</keyword>
<evidence type="ECO:0000256" key="18">
    <source>
        <dbReference type="ARBA" id="ARBA00048679"/>
    </source>
</evidence>
<feature type="domain" description="Protein kinase" evidence="21">
    <location>
        <begin position="439"/>
        <end position="659"/>
    </location>
</feature>
<evidence type="ECO:0000256" key="6">
    <source>
        <dbReference type="ARBA" id="ARBA00022679"/>
    </source>
</evidence>
<evidence type="ECO:0000256" key="13">
    <source>
        <dbReference type="ARBA" id="ARBA00022989"/>
    </source>
</evidence>
<evidence type="ECO:0000256" key="8">
    <source>
        <dbReference type="ARBA" id="ARBA00022729"/>
    </source>
</evidence>
<evidence type="ECO:0000256" key="4">
    <source>
        <dbReference type="ARBA" id="ARBA00022553"/>
    </source>
</evidence>
<evidence type="ECO:0000256" key="9">
    <source>
        <dbReference type="ARBA" id="ARBA00022737"/>
    </source>
</evidence>
<dbReference type="Gene3D" id="3.80.10.10">
    <property type="entry name" value="Ribonuclease Inhibitor"/>
    <property type="match status" value="2"/>
</dbReference>
<protein>
    <recommendedName>
        <fullName evidence="2">non-specific serine/threonine protein kinase</fullName>
        <ecNumber evidence="2">2.7.11.1</ecNumber>
    </recommendedName>
</protein>
<dbReference type="Gene3D" id="1.10.510.10">
    <property type="entry name" value="Transferase(Phosphotransferase) domain 1"/>
    <property type="match status" value="1"/>
</dbReference>
<gene>
    <name evidence="22" type="ORF">C5167_019851</name>
</gene>
<name>A0A4Y7IRC4_PAPSO</name>
<sequence length="659" mass="73022">PFWYHSSRNRKVSSIFKFLVLYDNNLRGAIPTSLCNLTNLSAINFNGNQLSGIIPRDIGKLKLLRVFGLNSNNLIGFIPVSLCNLSSLKGLCLFQNQLSGAIPRDIGRLKYLNDFEVSRNNLSGPIPTSICNFSNNHRLILYQNQLSGPIPRDIGRLVSTISRLTLSRNNLNVISLSENNLVGQIPTSICNLSNLNGLYLFQNQLSGAIPQEIGRLRLLIDFSLSGNNLLNGPIPKQLGECSNLVYLDLSSNGFNESIPYQIENLISLQSMMNLSRNELRGEIPSDFGKLDKLETLDLSHNKLSACLTTVNISYNELSGPIPNIKAFEDASYDALKNNKGLCGNNSVLKPCNSSVMNGRKEANKPKTNLLVMILVPVFGSLFLLFAFLAIFFQFRKRSIRNAEQTGQTRGTSAGTNLFSIWNYDGKLVFEDIIEATEDFDAKYCIGVGGYGSVYKAEISTGQVVAVKKLHSSNEGSEKIDLKSFESEVHALTEIRHRNIVKLFGFCSSLERGISFLVYEFVERGSLKSVLSDGEQAVEFDWIKRIRFIKGVANILAYMHHDCIPALIHRDISSNNVLLDTEYEALVSDFGAARILKPDSSNWTSLAGTYGYIAQVTEKCDVYSFGVVMLEVLMGRHPSEIITLLSNVLLPSSSSTINTD</sequence>
<feature type="transmembrane region" description="Helical" evidence="20">
    <location>
        <begin position="369"/>
        <end position="392"/>
    </location>
</feature>
<evidence type="ECO:0000256" key="12">
    <source>
        <dbReference type="ARBA" id="ARBA00022840"/>
    </source>
</evidence>
<dbReference type="InterPro" id="IPR011009">
    <property type="entry name" value="Kinase-like_dom_sf"/>
</dbReference>
<evidence type="ECO:0000256" key="1">
    <source>
        <dbReference type="ARBA" id="ARBA00004479"/>
    </source>
</evidence>
<dbReference type="PROSITE" id="PS00109">
    <property type="entry name" value="PROTEIN_KINASE_TYR"/>
    <property type="match status" value="1"/>
</dbReference>
<dbReference type="InterPro" id="IPR032675">
    <property type="entry name" value="LRR_dom_sf"/>
</dbReference>
<evidence type="ECO:0000256" key="7">
    <source>
        <dbReference type="ARBA" id="ARBA00022692"/>
    </source>
</evidence>
<comment type="subcellular location">
    <subcellularLocation>
        <location evidence="1">Membrane</location>
        <topology evidence="1">Single-pass type I membrane protein</topology>
    </subcellularLocation>
</comment>
<dbReference type="Gramene" id="RZC51423">
    <property type="protein sequence ID" value="RZC51423"/>
    <property type="gene ID" value="C5167_019851"/>
</dbReference>
<feature type="binding site" evidence="19">
    <location>
        <position position="468"/>
    </location>
    <ligand>
        <name>ATP</name>
        <dbReference type="ChEBI" id="CHEBI:30616"/>
    </ligand>
</feature>
<feature type="non-terminal residue" evidence="22">
    <location>
        <position position="1"/>
    </location>
</feature>
<keyword evidence="13 20" id="KW-1133">Transmembrane helix</keyword>
<keyword evidence="10 19" id="KW-0547">Nucleotide-binding</keyword>
<evidence type="ECO:0000256" key="10">
    <source>
        <dbReference type="ARBA" id="ARBA00022741"/>
    </source>
</evidence>
<evidence type="ECO:0000259" key="21">
    <source>
        <dbReference type="PROSITE" id="PS50011"/>
    </source>
</evidence>
<dbReference type="FunFam" id="3.30.200.20:FF:000309">
    <property type="entry name" value="Leucine-rich repeat receptor protein kinase MSP1"/>
    <property type="match status" value="1"/>
</dbReference>
<dbReference type="FunFam" id="3.80.10.10:FF:000095">
    <property type="entry name" value="LRR receptor-like serine/threonine-protein kinase GSO1"/>
    <property type="match status" value="1"/>
</dbReference>
<organism evidence="22 23">
    <name type="scientific">Papaver somniferum</name>
    <name type="common">Opium poppy</name>
    <dbReference type="NCBI Taxonomy" id="3469"/>
    <lineage>
        <taxon>Eukaryota</taxon>
        <taxon>Viridiplantae</taxon>
        <taxon>Streptophyta</taxon>
        <taxon>Embryophyta</taxon>
        <taxon>Tracheophyta</taxon>
        <taxon>Spermatophyta</taxon>
        <taxon>Magnoliopsida</taxon>
        <taxon>Ranunculales</taxon>
        <taxon>Papaveraceae</taxon>
        <taxon>Papaveroideae</taxon>
        <taxon>Papaver</taxon>
    </lineage>
</organism>
<evidence type="ECO:0000256" key="17">
    <source>
        <dbReference type="ARBA" id="ARBA00047899"/>
    </source>
</evidence>
<dbReference type="Pfam" id="PF00560">
    <property type="entry name" value="LRR_1"/>
    <property type="match status" value="2"/>
</dbReference>
<keyword evidence="14 20" id="KW-0472">Membrane</keyword>
<comment type="catalytic activity">
    <reaction evidence="18">
        <text>L-seryl-[protein] + ATP = O-phospho-L-seryl-[protein] + ADP + H(+)</text>
        <dbReference type="Rhea" id="RHEA:17989"/>
        <dbReference type="Rhea" id="RHEA-COMP:9863"/>
        <dbReference type="Rhea" id="RHEA-COMP:11604"/>
        <dbReference type="ChEBI" id="CHEBI:15378"/>
        <dbReference type="ChEBI" id="CHEBI:29999"/>
        <dbReference type="ChEBI" id="CHEBI:30616"/>
        <dbReference type="ChEBI" id="CHEBI:83421"/>
        <dbReference type="ChEBI" id="CHEBI:456216"/>
        <dbReference type="EC" id="2.7.11.1"/>
    </reaction>
</comment>
<keyword evidence="4" id="KW-0597">Phosphoprotein</keyword>
<keyword evidence="3" id="KW-0723">Serine/threonine-protein kinase</keyword>
<dbReference type="FunFam" id="3.80.10.10:FF:000221">
    <property type="entry name" value="Leucine-rich repeat receptor-like protein kinase PXL1"/>
    <property type="match status" value="1"/>
</dbReference>
<evidence type="ECO:0000256" key="14">
    <source>
        <dbReference type="ARBA" id="ARBA00023136"/>
    </source>
</evidence>
<dbReference type="OMA" id="NILAYMH"/>
<comment type="catalytic activity">
    <reaction evidence="17">
        <text>L-threonyl-[protein] + ATP = O-phospho-L-threonyl-[protein] + ADP + H(+)</text>
        <dbReference type="Rhea" id="RHEA:46608"/>
        <dbReference type="Rhea" id="RHEA-COMP:11060"/>
        <dbReference type="Rhea" id="RHEA-COMP:11605"/>
        <dbReference type="ChEBI" id="CHEBI:15378"/>
        <dbReference type="ChEBI" id="CHEBI:30013"/>
        <dbReference type="ChEBI" id="CHEBI:30616"/>
        <dbReference type="ChEBI" id="CHEBI:61977"/>
        <dbReference type="ChEBI" id="CHEBI:456216"/>
        <dbReference type="EC" id="2.7.11.1"/>
    </reaction>
</comment>
<dbReference type="PANTHER" id="PTHR48005:SF70">
    <property type="entry name" value="MDIS1-INTERACTING RECEPTOR LIKE KINASE 2-LIKE"/>
    <property type="match status" value="1"/>
</dbReference>
<dbReference type="Proteomes" id="UP000316621">
    <property type="component" value="Chromosome 2"/>
</dbReference>
<keyword evidence="5" id="KW-0433">Leucine-rich repeat</keyword>
<dbReference type="GO" id="GO:0005524">
    <property type="term" value="F:ATP binding"/>
    <property type="evidence" value="ECO:0007669"/>
    <property type="project" value="UniProtKB-UniRule"/>
</dbReference>
<evidence type="ECO:0000313" key="22">
    <source>
        <dbReference type="EMBL" id="RZC51423.1"/>
    </source>
</evidence>
<dbReference type="Gene3D" id="3.30.200.20">
    <property type="entry name" value="Phosphorylase Kinase, domain 1"/>
    <property type="match status" value="1"/>
</dbReference>
<evidence type="ECO:0000256" key="5">
    <source>
        <dbReference type="ARBA" id="ARBA00022614"/>
    </source>
</evidence>
<dbReference type="SUPFAM" id="SSF56112">
    <property type="entry name" value="Protein kinase-like (PK-like)"/>
    <property type="match status" value="1"/>
</dbReference>
<dbReference type="PROSITE" id="PS00107">
    <property type="entry name" value="PROTEIN_KINASE_ATP"/>
    <property type="match status" value="1"/>
</dbReference>
<dbReference type="InterPro" id="IPR001611">
    <property type="entry name" value="Leu-rich_rpt"/>
</dbReference>
<evidence type="ECO:0000256" key="3">
    <source>
        <dbReference type="ARBA" id="ARBA00022527"/>
    </source>
</evidence>
<keyword evidence="11" id="KW-0418">Kinase</keyword>
<evidence type="ECO:0000256" key="16">
    <source>
        <dbReference type="ARBA" id="ARBA00023180"/>
    </source>
</evidence>
<evidence type="ECO:0000256" key="2">
    <source>
        <dbReference type="ARBA" id="ARBA00012513"/>
    </source>
</evidence>
<keyword evidence="16" id="KW-0325">Glycoprotein</keyword>
<dbReference type="InterPro" id="IPR008266">
    <property type="entry name" value="Tyr_kinase_AS"/>
</dbReference>
<dbReference type="InterPro" id="IPR017441">
    <property type="entry name" value="Protein_kinase_ATP_BS"/>
</dbReference>
<dbReference type="GO" id="GO:0004674">
    <property type="term" value="F:protein serine/threonine kinase activity"/>
    <property type="evidence" value="ECO:0007669"/>
    <property type="project" value="UniProtKB-KW"/>
</dbReference>
<dbReference type="InterPro" id="IPR000719">
    <property type="entry name" value="Prot_kinase_dom"/>
</dbReference>
<dbReference type="SUPFAM" id="SSF52058">
    <property type="entry name" value="L domain-like"/>
    <property type="match status" value="1"/>
</dbReference>
<dbReference type="InterPro" id="IPR051420">
    <property type="entry name" value="Ser_Thr_Kinases_DiverseReg"/>
</dbReference>
<keyword evidence="15" id="KW-0675">Receptor</keyword>
<evidence type="ECO:0000256" key="11">
    <source>
        <dbReference type="ARBA" id="ARBA00022777"/>
    </source>
</evidence>
<dbReference type="EMBL" id="CM010716">
    <property type="protein sequence ID" value="RZC51423.1"/>
    <property type="molecule type" value="Genomic_DNA"/>
</dbReference>
<keyword evidence="8" id="KW-0732">Signal</keyword>
<evidence type="ECO:0000313" key="23">
    <source>
        <dbReference type="Proteomes" id="UP000316621"/>
    </source>
</evidence>
<dbReference type="PROSITE" id="PS50011">
    <property type="entry name" value="PROTEIN_KINASE_DOM"/>
    <property type="match status" value="1"/>
</dbReference>
<keyword evidence="23" id="KW-1185">Reference proteome</keyword>
<evidence type="ECO:0000256" key="15">
    <source>
        <dbReference type="ARBA" id="ARBA00023170"/>
    </source>
</evidence>
<proteinExistence type="predicted"/>
<dbReference type="Pfam" id="PF00069">
    <property type="entry name" value="Pkinase"/>
    <property type="match status" value="1"/>
</dbReference>